<dbReference type="HOGENOM" id="CLU_2991914_0_0_11"/>
<dbReference type="EMBL" id="ADNV01000097">
    <property type="protein sequence ID" value="EFG78699.1"/>
    <property type="molecule type" value="Genomic_DNA"/>
</dbReference>
<organism evidence="2 3">
    <name type="scientific">Mycobacterium parascrofulaceum ATCC BAA-614</name>
    <dbReference type="NCBI Taxonomy" id="525368"/>
    <lineage>
        <taxon>Bacteria</taxon>
        <taxon>Bacillati</taxon>
        <taxon>Actinomycetota</taxon>
        <taxon>Actinomycetes</taxon>
        <taxon>Mycobacteriales</taxon>
        <taxon>Mycobacteriaceae</taxon>
        <taxon>Mycobacterium</taxon>
        <taxon>Mycobacterium simiae complex</taxon>
    </lineage>
</organism>
<reference evidence="2 3" key="1">
    <citation type="submission" date="2010-04" db="EMBL/GenBank/DDBJ databases">
        <authorList>
            <person name="Muzny D."/>
            <person name="Qin X."/>
            <person name="Deng J."/>
            <person name="Jiang H."/>
            <person name="Liu Y."/>
            <person name="Qu J."/>
            <person name="Song X.-Z."/>
            <person name="Zhang L."/>
            <person name="Thornton R."/>
            <person name="Coyle M."/>
            <person name="Francisco L."/>
            <person name="Jackson L."/>
            <person name="Javaid M."/>
            <person name="Korchina V."/>
            <person name="Kovar C."/>
            <person name="Mata R."/>
            <person name="Mathew T."/>
            <person name="Ngo R."/>
            <person name="Nguyen L."/>
            <person name="Nguyen N."/>
            <person name="Okwuonu G."/>
            <person name="Ongeri F."/>
            <person name="Pham C."/>
            <person name="Simmons D."/>
            <person name="Wilczek-Boney K."/>
            <person name="Hale W."/>
            <person name="Jakkamsetti A."/>
            <person name="Pham P."/>
            <person name="Ruth R."/>
            <person name="San Lucas F."/>
            <person name="Warren J."/>
            <person name="Zhang J."/>
            <person name="Zhao Z."/>
            <person name="Zhou C."/>
            <person name="Zhu D."/>
            <person name="Lee S."/>
            <person name="Bess C."/>
            <person name="Blankenburg K."/>
            <person name="Forbes L."/>
            <person name="Fu Q."/>
            <person name="Gubbala S."/>
            <person name="Hirani K."/>
            <person name="Jayaseelan J.C."/>
            <person name="Lara F."/>
            <person name="Munidasa M."/>
            <person name="Palculict T."/>
            <person name="Patil S."/>
            <person name="Pu L.-L."/>
            <person name="Saada N."/>
            <person name="Tang L."/>
            <person name="Weissenberger G."/>
            <person name="Zhu Y."/>
            <person name="Hemphill L."/>
            <person name="Shang Y."/>
            <person name="Youmans B."/>
            <person name="Ayvaz T."/>
            <person name="Ross M."/>
            <person name="Santibanez J."/>
            <person name="Aqrawi P."/>
            <person name="Gross S."/>
            <person name="Joshi V."/>
            <person name="Fowler G."/>
            <person name="Nazareth L."/>
            <person name="Reid J."/>
            <person name="Worley K."/>
            <person name="Petrosino J."/>
            <person name="Highlander S."/>
            <person name="Gibbs R."/>
        </authorList>
    </citation>
    <scope>NUCLEOTIDE SEQUENCE [LARGE SCALE GENOMIC DNA]</scope>
    <source>
        <strain evidence="2 3">ATCC BAA-614</strain>
    </source>
</reference>
<evidence type="ECO:0000313" key="2">
    <source>
        <dbReference type="EMBL" id="EFG78699.1"/>
    </source>
</evidence>
<sequence length="57" mass="5541">MDLANDVIGADVTGGTPAAAAAPAAKPRPKSIPSDGIGEPCNPAHPAPWAGLRAVAQ</sequence>
<evidence type="ECO:0000313" key="3">
    <source>
        <dbReference type="Proteomes" id="UP000003653"/>
    </source>
</evidence>
<protein>
    <submittedName>
        <fullName evidence="2">Uncharacterized protein</fullName>
    </submittedName>
</protein>
<feature type="region of interest" description="Disordered" evidence="1">
    <location>
        <begin position="1"/>
        <end position="46"/>
    </location>
</feature>
<proteinExistence type="predicted"/>
<gene>
    <name evidence="2" type="ORF">HMPREF0591_1325</name>
</gene>
<dbReference type="AlphaFoldDB" id="D5P581"/>
<evidence type="ECO:0000256" key="1">
    <source>
        <dbReference type="SAM" id="MobiDB-lite"/>
    </source>
</evidence>
<dbReference type="Proteomes" id="UP000003653">
    <property type="component" value="Unassembled WGS sequence"/>
</dbReference>
<accession>D5P581</accession>
<comment type="caution">
    <text evidence="2">The sequence shown here is derived from an EMBL/GenBank/DDBJ whole genome shotgun (WGS) entry which is preliminary data.</text>
</comment>
<keyword evidence="3" id="KW-1185">Reference proteome</keyword>
<name>D5P581_9MYCO</name>